<sequence>MVKFLGPEYRVSPPLHVQCISNAPLDDRLSALRAALAAGADPNELGGWKNPGTCRPLHYAIDDSAQHDYRQLKLNFPVVEALLEAGADPRLPDLRPGRRSPIQELEGWFEAYESGHAGWCAEDLEMCPFYEKALRAMKKVAKELDGMLKRLVSDYGIFC</sequence>
<proteinExistence type="predicted"/>
<dbReference type="Gene3D" id="1.25.40.20">
    <property type="entry name" value="Ankyrin repeat-containing domain"/>
    <property type="match status" value="1"/>
</dbReference>
<comment type="caution">
    <text evidence="1">The sequence shown here is derived from an EMBL/GenBank/DDBJ whole genome shotgun (WGS) entry which is preliminary data.</text>
</comment>
<dbReference type="Proteomes" id="UP000076837">
    <property type="component" value="Unassembled WGS sequence"/>
</dbReference>
<evidence type="ECO:0000313" key="1">
    <source>
        <dbReference type="EMBL" id="KZM20152.1"/>
    </source>
</evidence>
<protein>
    <submittedName>
        <fullName evidence="1">Uncharacterized protein</fullName>
    </submittedName>
</protein>
<accession>A0A162YPL4</accession>
<name>A0A162YPL4_DIDRA</name>
<keyword evidence="2" id="KW-1185">Reference proteome</keyword>
<dbReference type="InterPro" id="IPR036770">
    <property type="entry name" value="Ankyrin_rpt-contain_sf"/>
</dbReference>
<dbReference type="EMBL" id="JYNV01000285">
    <property type="protein sequence ID" value="KZM20152.1"/>
    <property type="molecule type" value="Genomic_DNA"/>
</dbReference>
<evidence type="ECO:0000313" key="2">
    <source>
        <dbReference type="Proteomes" id="UP000076837"/>
    </source>
</evidence>
<organism evidence="1 2">
    <name type="scientific">Didymella rabiei</name>
    <name type="common">Chickpea ascochyta blight fungus</name>
    <name type="synonym">Mycosphaerella rabiei</name>
    <dbReference type="NCBI Taxonomy" id="5454"/>
    <lineage>
        <taxon>Eukaryota</taxon>
        <taxon>Fungi</taxon>
        <taxon>Dikarya</taxon>
        <taxon>Ascomycota</taxon>
        <taxon>Pezizomycotina</taxon>
        <taxon>Dothideomycetes</taxon>
        <taxon>Pleosporomycetidae</taxon>
        <taxon>Pleosporales</taxon>
        <taxon>Pleosporineae</taxon>
        <taxon>Didymellaceae</taxon>
        <taxon>Ascochyta</taxon>
    </lineage>
</organism>
<gene>
    <name evidence="1" type="ORF">ST47_g8720</name>
</gene>
<dbReference type="AlphaFoldDB" id="A0A162YPL4"/>
<reference evidence="1 2" key="1">
    <citation type="journal article" date="2016" name="Sci. Rep.">
        <title>Draft genome sequencing and secretome analysis of fungal phytopathogen Ascochyta rabiei provides insight into the necrotrophic effector repertoire.</title>
        <authorList>
            <person name="Verma S."/>
            <person name="Gazara R.K."/>
            <person name="Nizam S."/>
            <person name="Parween S."/>
            <person name="Chattopadhyay D."/>
            <person name="Verma P.K."/>
        </authorList>
    </citation>
    <scope>NUCLEOTIDE SEQUENCE [LARGE SCALE GENOMIC DNA]</scope>
    <source>
        <strain evidence="1 2">ArDII</strain>
    </source>
</reference>